<dbReference type="RefSeq" id="WP_168880692.1">
    <property type="nucleotide sequence ID" value="NZ_JABAIL010000001.1"/>
</dbReference>
<dbReference type="PROSITE" id="PS51257">
    <property type="entry name" value="PROKAR_LIPOPROTEIN"/>
    <property type="match status" value="1"/>
</dbReference>
<gene>
    <name evidence="3" type="ORF">HGP29_02280</name>
</gene>
<dbReference type="EMBL" id="JABAIL010000001">
    <property type="protein sequence ID" value="NLR90011.1"/>
    <property type="molecule type" value="Genomic_DNA"/>
</dbReference>
<feature type="chain" id="PRO_5031576495" description="Secreted protein" evidence="2">
    <location>
        <begin position="25"/>
        <end position="75"/>
    </location>
</feature>
<evidence type="ECO:0000313" key="3">
    <source>
        <dbReference type="EMBL" id="NLR90011.1"/>
    </source>
</evidence>
<protein>
    <recommendedName>
        <fullName evidence="5">Secreted protein</fullName>
    </recommendedName>
</protein>
<dbReference type="Proteomes" id="UP000585050">
    <property type="component" value="Unassembled WGS sequence"/>
</dbReference>
<comment type="caution">
    <text evidence="3">The sequence shown here is derived from an EMBL/GenBank/DDBJ whole genome shotgun (WGS) entry which is preliminary data.</text>
</comment>
<proteinExistence type="predicted"/>
<evidence type="ECO:0000256" key="1">
    <source>
        <dbReference type="SAM" id="MobiDB-lite"/>
    </source>
</evidence>
<evidence type="ECO:0000256" key="2">
    <source>
        <dbReference type="SAM" id="SignalP"/>
    </source>
</evidence>
<keyword evidence="2" id="KW-0732">Signal</keyword>
<accession>A0A7X8SGV4</accession>
<sequence>MKSSTFNRIIVAVALMITSTFTLTSCSDGGDVITSEPVDPIYGNTPAVDDDFGNTPEIDGDYGNTPTPVAEPVSE</sequence>
<evidence type="ECO:0008006" key="5">
    <source>
        <dbReference type="Google" id="ProtNLM"/>
    </source>
</evidence>
<organism evidence="3 4">
    <name type="scientific">Flammeovirga agarivorans</name>
    <dbReference type="NCBI Taxonomy" id="2726742"/>
    <lineage>
        <taxon>Bacteria</taxon>
        <taxon>Pseudomonadati</taxon>
        <taxon>Bacteroidota</taxon>
        <taxon>Cytophagia</taxon>
        <taxon>Cytophagales</taxon>
        <taxon>Flammeovirgaceae</taxon>
        <taxon>Flammeovirga</taxon>
    </lineage>
</organism>
<feature type="region of interest" description="Disordered" evidence="1">
    <location>
        <begin position="37"/>
        <end position="75"/>
    </location>
</feature>
<reference evidence="3 4" key="1">
    <citation type="submission" date="2020-04" db="EMBL/GenBank/DDBJ databases">
        <title>Flammeovirga sp. SR4, a novel species isolated from seawater.</title>
        <authorList>
            <person name="Wang X."/>
        </authorList>
    </citation>
    <scope>NUCLEOTIDE SEQUENCE [LARGE SCALE GENOMIC DNA]</scope>
    <source>
        <strain evidence="3 4">SR4</strain>
    </source>
</reference>
<name>A0A7X8SGV4_9BACT</name>
<feature type="signal peptide" evidence="2">
    <location>
        <begin position="1"/>
        <end position="24"/>
    </location>
</feature>
<keyword evidence="4" id="KW-1185">Reference proteome</keyword>
<dbReference type="AlphaFoldDB" id="A0A7X8SGV4"/>
<evidence type="ECO:0000313" key="4">
    <source>
        <dbReference type="Proteomes" id="UP000585050"/>
    </source>
</evidence>